<proteinExistence type="predicted"/>
<gene>
    <name evidence="1" type="ORF">R28058_33881</name>
</gene>
<dbReference type="AlphaFoldDB" id="A0A0C7QF62"/>
<sequence>MKISNEKRKKLYNLINILEIRPKYEDYYINDCMEAKDIKGLGVKFDLCMFKNLSIYIPNMSLIDEHLIKDDIIQNLESLTI</sequence>
<reference evidence="1 2" key="1">
    <citation type="submission" date="2015-01" db="EMBL/GenBank/DDBJ databases">
        <authorList>
            <person name="Aslett A.Martin."/>
            <person name="De Silva Nishadi"/>
        </authorList>
    </citation>
    <scope>NUCLEOTIDE SEQUENCE [LARGE SCALE GENOMIC DNA]</scope>
    <source>
        <strain evidence="1 2">R28058</strain>
    </source>
</reference>
<evidence type="ECO:0000313" key="1">
    <source>
        <dbReference type="EMBL" id="CEQ02026.1"/>
    </source>
</evidence>
<name>A0A0C7QF62_PARSO</name>
<dbReference type="EMBL" id="CEKZ01000001">
    <property type="protein sequence ID" value="CEQ02026.1"/>
    <property type="molecule type" value="Genomic_DNA"/>
</dbReference>
<evidence type="ECO:0000313" key="2">
    <source>
        <dbReference type="Proteomes" id="UP000049127"/>
    </source>
</evidence>
<protein>
    <submittedName>
        <fullName evidence="1">Uncharacterized protein</fullName>
    </submittedName>
</protein>
<organism evidence="1 2">
    <name type="scientific">Paraclostridium sordellii</name>
    <name type="common">Clostridium sordellii</name>
    <dbReference type="NCBI Taxonomy" id="1505"/>
    <lineage>
        <taxon>Bacteria</taxon>
        <taxon>Bacillati</taxon>
        <taxon>Bacillota</taxon>
        <taxon>Clostridia</taxon>
        <taxon>Peptostreptococcales</taxon>
        <taxon>Peptostreptococcaceae</taxon>
        <taxon>Paraclostridium</taxon>
    </lineage>
</organism>
<accession>A0A0C7QF62</accession>
<dbReference type="RefSeq" id="WP_055341078.1">
    <property type="nucleotide sequence ID" value="NZ_CEKZ01000001.1"/>
</dbReference>
<dbReference type="Proteomes" id="UP000049127">
    <property type="component" value="Unassembled WGS sequence"/>
</dbReference>